<protein>
    <submittedName>
        <fullName evidence="1">Uncharacterized protein</fullName>
    </submittedName>
</protein>
<dbReference type="AlphaFoldDB" id="A0AAV4QDC1"/>
<dbReference type="EMBL" id="BPLQ01004198">
    <property type="protein sequence ID" value="GIY06336.1"/>
    <property type="molecule type" value="Genomic_DNA"/>
</dbReference>
<accession>A0AAV4QDC1</accession>
<evidence type="ECO:0000313" key="2">
    <source>
        <dbReference type="Proteomes" id="UP001054837"/>
    </source>
</evidence>
<dbReference type="Proteomes" id="UP001054837">
    <property type="component" value="Unassembled WGS sequence"/>
</dbReference>
<evidence type="ECO:0000313" key="1">
    <source>
        <dbReference type="EMBL" id="GIY06336.1"/>
    </source>
</evidence>
<comment type="caution">
    <text evidence="1">The sequence shown here is derived from an EMBL/GenBank/DDBJ whole genome shotgun (WGS) entry which is preliminary data.</text>
</comment>
<keyword evidence="2" id="KW-1185">Reference proteome</keyword>
<gene>
    <name evidence="1" type="ORF">CDAR_569171</name>
</gene>
<organism evidence="1 2">
    <name type="scientific">Caerostris darwini</name>
    <dbReference type="NCBI Taxonomy" id="1538125"/>
    <lineage>
        <taxon>Eukaryota</taxon>
        <taxon>Metazoa</taxon>
        <taxon>Ecdysozoa</taxon>
        <taxon>Arthropoda</taxon>
        <taxon>Chelicerata</taxon>
        <taxon>Arachnida</taxon>
        <taxon>Araneae</taxon>
        <taxon>Araneomorphae</taxon>
        <taxon>Entelegynae</taxon>
        <taxon>Araneoidea</taxon>
        <taxon>Araneidae</taxon>
        <taxon>Caerostris</taxon>
    </lineage>
</organism>
<name>A0AAV4QDC1_9ARAC</name>
<proteinExistence type="predicted"/>
<reference evidence="1 2" key="1">
    <citation type="submission" date="2021-06" db="EMBL/GenBank/DDBJ databases">
        <title>Caerostris darwini draft genome.</title>
        <authorList>
            <person name="Kono N."/>
            <person name="Arakawa K."/>
        </authorList>
    </citation>
    <scope>NUCLEOTIDE SEQUENCE [LARGE SCALE GENOMIC DNA]</scope>
</reference>
<sequence>MNFAAYLYLLLYEFFVSKKSKGGGRRGEKREMQLSKDGCFRLLGGGGGIKWERYELHRVVNTYEGGTGLGAGEEMTSRYITRQPLIPLKLDFCRTWD</sequence>